<dbReference type="PROSITE" id="PS51194">
    <property type="entry name" value="HELICASE_CTER"/>
    <property type="match status" value="1"/>
</dbReference>
<keyword evidence="2" id="KW-0378">Hydrolase</keyword>
<evidence type="ECO:0000259" key="6">
    <source>
        <dbReference type="PROSITE" id="PS51194"/>
    </source>
</evidence>
<gene>
    <name evidence="7" type="ORF">A2912_04145</name>
</gene>
<proteinExistence type="predicted"/>
<dbReference type="PANTHER" id="PTHR47961">
    <property type="entry name" value="DNA POLYMERASE THETA, PUTATIVE (AFU_ORTHOLOGUE AFUA_1G05260)-RELATED"/>
    <property type="match status" value="1"/>
</dbReference>
<dbReference type="SUPFAM" id="SSF158702">
    <property type="entry name" value="Sec63 N-terminal domain-like"/>
    <property type="match status" value="1"/>
</dbReference>
<dbReference type="Pfam" id="PF20470">
    <property type="entry name" value="HTH_61"/>
    <property type="match status" value="1"/>
</dbReference>
<evidence type="ECO:0000256" key="5">
    <source>
        <dbReference type="ARBA" id="ARBA00048988"/>
    </source>
</evidence>
<evidence type="ECO:0000256" key="1">
    <source>
        <dbReference type="ARBA" id="ARBA00022741"/>
    </source>
</evidence>
<evidence type="ECO:0000256" key="2">
    <source>
        <dbReference type="ARBA" id="ARBA00022801"/>
    </source>
</evidence>
<dbReference type="Gene3D" id="1.10.150.20">
    <property type="entry name" value="5' to 3' exonuclease, C-terminal subdomain"/>
    <property type="match status" value="1"/>
</dbReference>
<dbReference type="InterPro" id="IPR001650">
    <property type="entry name" value="Helicase_C-like"/>
</dbReference>
<protein>
    <recommendedName>
        <fullName evidence="6">Helicase C-terminal domain-containing protein</fullName>
    </recommendedName>
</protein>
<feature type="domain" description="Helicase C-terminal" evidence="6">
    <location>
        <begin position="4"/>
        <end position="199"/>
    </location>
</feature>
<organism evidence="7 8">
    <name type="scientific">Candidatus Buchananbacteria bacterium RIFCSPLOWO2_01_FULL_40_23b</name>
    <dbReference type="NCBI Taxonomy" id="1797544"/>
    <lineage>
        <taxon>Bacteria</taxon>
        <taxon>Candidatus Buchananiibacteriota</taxon>
    </lineage>
</organism>
<keyword evidence="1" id="KW-0547">Nucleotide-binding</keyword>
<dbReference type="InterPro" id="IPR027417">
    <property type="entry name" value="P-loop_NTPase"/>
</dbReference>
<dbReference type="Gene3D" id="1.10.3380.30">
    <property type="match status" value="1"/>
</dbReference>
<accession>A0A1G1YSM5</accession>
<dbReference type="Gene3D" id="1.10.10.10">
    <property type="entry name" value="Winged helix-like DNA-binding domain superfamily/Winged helix DNA-binding domain"/>
    <property type="match status" value="1"/>
</dbReference>
<comment type="catalytic activity">
    <reaction evidence="5">
        <text>ATP + H2O = ADP + phosphate + H(+)</text>
        <dbReference type="Rhea" id="RHEA:13065"/>
        <dbReference type="ChEBI" id="CHEBI:15377"/>
        <dbReference type="ChEBI" id="CHEBI:15378"/>
        <dbReference type="ChEBI" id="CHEBI:30616"/>
        <dbReference type="ChEBI" id="CHEBI:43474"/>
        <dbReference type="ChEBI" id="CHEBI:456216"/>
        <dbReference type="EC" id="5.6.2.4"/>
    </reaction>
</comment>
<sequence length="531" mass="61062">MDETQKVALETIKMNKQALIFVASRPSAEKTAEEIASLTSFNYPELEQEILHKISTPTKQCRRLSHCVKKGIAFHHSGLTSQQRELIEDEFRKGTIKIICATPTLAAGVNMPAFRVIIKSLKRFSEKWGNDWIPVLEYLQMAGRAGRPQYESHGEAISIAKNDAEKEEIYERYILGVPEEIYSKLAAEPILRTSLLSLISSGIIKDTESLHNFYSKTFWAHQYQEYHKLAEKIEKMVALLKECQFITLENQENATTSDSDISTEFVSASSLSKKQKKIKDNTQTQSTQKMRPTLLGKRISELYLDPLTARHLLDCLENFTEKKPLFALLQMIAHTLEMRPLLNIKVKERDEIFDQLNKHCDDLLKPEPSAFDLEYDQFLNSIKTALFFDEWIQEKDEEYLLEKYDIRPGEIHVKLDLAEWLLYASEEFSKITSNHHAQKEIHKLRLRLQYGVKEELLTLLKLKGIGRVRARKLYANGIKDLGAIKTIDITTLTQILGSALAQDIKIQVGEEVIEEISERKRKGQMSLGKYN</sequence>
<dbReference type="Proteomes" id="UP000178122">
    <property type="component" value="Unassembled WGS sequence"/>
</dbReference>
<reference evidence="7 8" key="1">
    <citation type="journal article" date="2016" name="Nat. Commun.">
        <title>Thousands of microbial genomes shed light on interconnected biogeochemical processes in an aquifer system.</title>
        <authorList>
            <person name="Anantharaman K."/>
            <person name="Brown C.T."/>
            <person name="Hug L.A."/>
            <person name="Sharon I."/>
            <person name="Castelle C.J."/>
            <person name="Probst A.J."/>
            <person name="Thomas B.C."/>
            <person name="Singh A."/>
            <person name="Wilkins M.J."/>
            <person name="Karaoz U."/>
            <person name="Brodie E.L."/>
            <person name="Williams K.H."/>
            <person name="Hubbard S.S."/>
            <person name="Banfield J.F."/>
        </authorList>
    </citation>
    <scope>NUCLEOTIDE SEQUENCE [LARGE SCALE GENOMIC DNA]</scope>
</reference>
<dbReference type="SUPFAM" id="SSF46785">
    <property type="entry name" value="Winged helix' DNA-binding domain"/>
    <property type="match status" value="1"/>
</dbReference>
<dbReference type="GO" id="GO:0005524">
    <property type="term" value="F:ATP binding"/>
    <property type="evidence" value="ECO:0007669"/>
    <property type="project" value="UniProtKB-KW"/>
</dbReference>
<dbReference type="SUPFAM" id="SSF52540">
    <property type="entry name" value="P-loop containing nucleoside triphosphate hydrolases"/>
    <property type="match status" value="1"/>
</dbReference>
<dbReference type="PANTHER" id="PTHR47961:SF10">
    <property type="entry name" value="ATP-DEPENDENT DNA HELICASE HEL308"/>
    <property type="match status" value="1"/>
</dbReference>
<evidence type="ECO:0000313" key="8">
    <source>
        <dbReference type="Proteomes" id="UP000178122"/>
    </source>
</evidence>
<dbReference type="InterPro" id="IPR048772">
    <property type="entry name" value="Hel308-like_dom4"/>
</dbReference>
<evidence type="ECO:0000256" key="4">
    <source>
        <dbReference type="ARBA" id="ARBA00022840"/>
    </source>
</evidence>
<dbReference type="InterPro" id="IPR050474">
    <property type="entry name" value="Hel308_SKI2-like"/>
</dbReference>
<dbReference type="CDD" id="cd18795">
    <property type="entry name" value="SF2_C_Ski2"/>
    <property type="match status" value="1"/>
</dbReference>
<dbReference type="GO" id="GO:0043138">
    <property type="term" value="F:3'-5' DNA helicase activity"/>
    <property type="evidence" value="ECO:0007669"/>
    <property type="project" value="UniProtKB-EC"/>
</dbReference>
<dbReference type="GO" id="GO:0016787">
    <property type="term" value="F:hydrolase activity"/>
    <property type="evidence" value="ECO:0007669"/>
    <property type="project" value="UniProtKB-KW"/>
</dbReference>
<dbReference type="EMBL" id="MHIN01000031">
    <property type="protein sequence ID" value="OGY54427.1"/>
    <property type="molecule type" value="Genomic_DNA"/>
</dbReference>
<keyword evidence="4" id="KW-0067">ATP-binding</keyword>
<name>A0A1G1YSM5_9BACT</name>
<comment type="caution">
    <text evidence="7">The sequence shown here is derived from an EMBL/GenBank/DDBJ whole genome shotgun (WGS) entry which is preliminary data.</text>
</comment>
<dbReference type="InterPro" id="IPR046931">
    <property type="entry name" value="HTH_61"/>
</dbReference>
<dbReference type="InterPro" id="IPR036390">
    <property type="entry name" value="WH_DNA-bd_sf"/>
</dbReference>
<dbReference type="InterPro" id="IPR036388">
    <property type="entry name" value="WH-like_DNA-bd_sf"/>
</dbReference>
<evidence type="ECO:0000256" key="3">
    <source>
        <dbReference type="ARBA" id="ARBA00022806"/>
    </source>
</evidence>
<dbReference type="Pfam" id="PF00271">
    <property type="entry name" value="Helicase_C"/>
    <property type="match status" value="1"/>
</dbReference>
<dbReference type="Pfam" id="PF14520">
    <property type="entry name" value="HHH_5"/>
    <property type="match status" value="1"/>
</dbReference>
<dbReference type="Pfam" id="PF21280">
    <property type="entry name" value="Helicase_dom4_arc"/>
    <property type="match status" value="1"/>
</dbReference>
<dbReference type="SMART" id="SM00490">
    <property type="entry name" value="HELICc"/>
    <property type="match status" value="1"/>
</dbReference>
<dbReference type="Gene3D" id="3.40.50.300">
    <property type="entry name" value="P-loop containing nucleotide triphosphate hydrolases"/>
    <property type="match status" value="1"/>
</dbReference>
<keyword evidence="3" id="KW-0347">Helicase</keyword>
<dbReference type="AlphaFoldDB" id="A0A1G1YSM5"/>
<evidence type="ECO:0000313" key="7">
    <source>
        <dbReference type="EMBL" id="OGY54427.1"/>
    </source>
</evidence>